<protein>
    <recommendedName>
        <fullName evidence="3">Rhodanese-like domain-containing protein</fullName>
    </recommendedName>
</protein>
<sequence>MHFLEAQKNEKYHLKSLSLSLLQEKGLSYFSIFDIRSTQAFLSAHLQGSFHAKDEGEIIESLRISHNYCMVVLNQGVQNL</sequence>
<dbReference type="STRING" id="425400.LS65_06945"/>
<dbReference type="OrthoDB" id="5329901at2"/>
<evidence type="ECO:0000313" key="1">
    <source>
        <dbReference type="EMBL" id="TLE02892.1"/>
    </source>
</evidence>
<proteinExistence type="predicted"/>
<gene>
    <name evidence="1" type="ORF">LS65_002920</name>
</gene>
<dbReference type="Proteomes" id="UP000029707">
    <property type="component" value="Unassembled WGS sequence"/>
</dbReference>
<evidence type="ECO:0000313" key="2">
    <source>
        <dbReference type="Proteomes" id="UP000029707"/>
    </source>
</evidence>
<evidence type="ECO:0008006" key="3">
    <source>
        <dbReference type="Google" id="ProtNLM"/>
    </source>
</evidence>
<name>A0A099BBV9_9HELI</name>
<dbReference type="AlphaFoldDB" id="A0A099BBV9"/>
<keyword evidence="2" id="KW-1185">Reference proteome</keyword>
<organism evidence="1 2">
    <name type="scientific">Helicobacter japonicus</name>
    <dbReference type="NCBI Taxonomy" id="425400"/>
    <lineage>
        <taxon>Bacteria</taxon>
        <taxon>Pseudomonadati</taxon>
        <taxon>Campylobacterota</taxon>
        <taxon>Epsilonproteobacteria</taxon>
        <taxon>Campylobacterales</taxon>
        <taxon>Helicobacteraceae</taxon>
        <taxon>Helicobacter</taxon>
    </lineage>
</organism>
<dbReference type="EMBL" id="JRMQ02000002">
    <property type="protein sequence ID" value="TLE02892.1"/>
    <property type="molecule type" value="Genomic_DNA"/>
</dbReference>
<reference evidence="1 2" key="1">
    <citation type="journal article" date="2014" name="Genome Announc.">
        <title>Draft genome sequences of eight enterohepatic helicobacter species isolated from both laboratory and wild rodents.</title>
        <authorList>
            <person name="Sheh A."/>
            <person name="Shen Z."/>
            <person name="Fox J.G."/>
        </authorList>
    </citation>
    <scope>NUCLEOTIDE SEQUENCE [LARGE SCALE GENOMIC DNA]</scope>
    <source>
        <strain evidence="1 2">MIT 01-6451</strain>
    </source>
</reference>
<accession>A0A099BBV9</accession>
<comment type="caution">
    <text evidence="1">The sequence shown here is derived from an EMBL/GenBank/DDBJ whole genome shotgun (WGS) entry which is preliminary data.</text>
</comment>
<dbReference type="RefSeq" id="WP_034362640.1">
    <property type="nucleotide sequence ID" value="NZ_CAMRWY010000001.1"/>
</dbReference>